<comment type="caution">
    <text evidence="4">The sequence shown here is derived from an EMBL/GenBank/DDBJ whole genome shotgun (WGS) entry which is preliminary data.</text>
</comment>
<dbReference type="OrthoDB" id="5840532at2759"/>
<dbReference type="PaxDb" id="5507-FOXG_07811P0"/>
<evidence type="ECO:0000256" key="3">
    <source>
        <dbReference type="ARBA" id="ARBA00023002"/>
    </source>
</evidence>
<dbReference type="SUPFAM" id="SSF51735">
    <property type="entry name" value="NAD(P)-binding Rossmann-fold domains"/>
    <property type="match status" value="1"/>
</dbReference>
<dbReference type="Gene3D" id="3.40.50.720">
    <property type="entry name" value="NAD(P)-binding Rossmann-like Domain"/>
    <property type="match status" value="1"/>
</dbReference>
<sequence length="258" mass="27678">MSERSNALFPGVALVTGAASEGCRRLALFDKDSTGLNDTKATIKTTSGDANPDVFIRHVDNLDTYEVSRNMELAIKHFGRIDYAVNCAGIYGPTKQSHEVTPEEFDHVTNTNFRGLWLFAREELKYMTSQDVGVTHDGRPGFRGSIVNVGSNLGLVGKPKTLGTAVYSASKAAIISLTRSDAIDYAKDQIRVNCVCPGVIETPMTANVPEDDPAVQTAVMKRKGTPQEVADAVLFLSSPKASFIQGAALSVDGGYTIS</sequence>
<dbReference type="CDD" id="cd05233">
    <property type="entry name" value="SDR_c"/>
    <property type="match status" value="1"/>
</dbReference>
<comment type="similarity">
    <text evidence="1">Belongs to the short-chain dehydrogenases/reductases (SDR) family.</text>
</comment>
<dbReference type="AlphaFoldDB" id="F9FC34"/>
<dbReference type="FunFam" id="3.40.50.720:FF:000084">
    <property type="entry name" value="Short-chain dehydrogenase reductase"/>
    <property type="match status" value="1"/>
</dbReference>
<accession>F9FC34</accession>
<evidence type="ECO:0008006" key="5">
    <source>
        <dbReference type="Google" id="ProtNLM"/>
    </source>
</evidence>
<dbReference type="InterPro" id="IPR036291">
    <property type="entry name" value="NAD(P)-bd_dom_sf"/>
</dbReference>
<dbReference type="PRINTS" id="PR00081">
    <property type="entry name" value="GDHRDH"/>
</dbReference>
<keyword evidence="2" id="KW-0521">NADP</keyword>
<evidence type="ECO:0000256" key="1">
    <source>
        <dbReference type="ARBA" id="ARBA00006484"/>
    </source>
</evidence>
<dbReference type="EMBL" id="AFQF01001265">
    <property type="protein sequence ID" value="EGU85478.1"/>
    <property type="molecule type" value="Genomic_DNA"/>
</dbReference>
<dbReference type="PRINTS" id="PR00080">
    <property type="entry name" value="SDRFAMILY"/>
</dbReference>
<dbReference type="Pfam" id="PF13561">
    <property type="entry name" value="adh_short_C2"/>
    <property type="match status" value="1"/>
</dbReference>
<dbReference type="PANTHER" id="PTHR24321:SF12">
    <property type="entry name" value="SHORT-CHAIN DEHYDROGENASE_REDUCTASE FAMILY, PUTATIVE (AFU_ORTHOLOGUE AFUA_5G14340)-RELATED"/>
    <property type="match status" value="1"/>
</dbReference>
<dbReference type="InterPro" id="IPR002347">
    <property type="entry name" value="SDR_fam"/>
</dbReference>
<gene>
    <name evidence="4" type="ORF">FOXB_03962</name>
</gene>
<keyword evidence="3" id="KW-0560">Oxidoreductase</keyword>
<dbReference type="PANTHER" id="PTHR24321">
    <property type="entry name" value="DEHYDROGENASES, SHORT CHAIN"/>
    <property type="match status" value="1"/>
</dbReference>
<reference evidence="4" key="1">
    <citation type="journal article" date="2012" name="Mol. Plant Microbe Interact.">
        <title>A highly conserved effector in Fusarium oxysporum is required for full virulence on Arabidopsis.</title>
        <authorList>
            <person name="Thatcher L.F."/>
            <person name="Gardiner D.M."/>
            <person name="Kazan K."/>
            <person name="Manners J."/>
        </authorList>
    </citation>
    <scope>NUCLEOTIDE SEQUENCE [LARGE SCALE GENOMIC DNA]</scope>
    <source>
        <strain evidence="4">Fo5176</strain>
    </source>
</reference>
<organism evidence="4">
    <name type="scientific">Fusarium oxysporum (strain Fo5176)</name>
    <name type="common">Fusarium vascular wilt</name>
    <dbReference type="NCBI Taxonomy" id="660025"/>
    <lineage>
        <taxon>Eukaryota</taxon>
        <taxon>Fungi</taxon>
        <taxon>Dikarya</taxon>
        <taxon>Ascomycota</taxon>
        <taxon>Pezizomycotina</taxon>
        <taxon>Sordariomycetes</taxon>
        <taxon>Hypocreomycetidae</taxon>
        <taxon>Hypocreales</taxon>
        <taxon>Nectriaceae</taxon>
        <taxon>Fusarium</taxon>
        <taxon>Fusarium oxysporum species complex</taxon>
    </lineage>
</organism>
<protein>
    <recommendedName>
        <fullName evidence="5">3-oxoacyl-[acyl-carrier protein] reductase</fullName>
    </recommendedName>
</protein>
<name>F9FC34_FUSOF</name>
<dbReference type="GO" id="GO:0016491">
    <property type="term" value="F:oxidoreductase activity"/>
    <property type="evidence" value="ECO:0007669"/>
    <property type="project" value="UniProtKB-KW"/>
</dbReference>
<evidence type="ECO:0000256" key="2">
    <source>
        <dbReference type="ARBA" id="ARBA00022857"/>
    </source>
</evidence>
<evidence type="ECO:0000313" key="4">
    <source>
        <dbReference type="EMBL" id="EGU85478.1"/>
    </source>
</evidence>
<proteinExistence type="inferred from homology"/>
<dbReference type="STRING" id="660025.F9FC34"/>